<evidence type="ECO:0000256" key="2">
    <source>
        <dbReference type="ARBA" id="ARBA00022723"/>
    </source>
</evidence>
<keyword evidence="2" id="KW-0479">Metal-binding</keyword>
<reference evidence="7 8" key="1">
    <citation type="submission" date="2020-08" db="EMBL/GenBank/DDBJ databases">
        <title>Genomic Encyclopedia of Type Strains, Phase IV (KMG-IV): sequencing the most valuable type-strain genomes for metagenomic binning, comparative biology and taxonomic classification.</title>
        <authorList>
            <person name="Goeker M."/>
        </authorList>
    </citation>
    <scope>NUCLEOTIDE SEQUENCE [LARGE SCALE GENOMIC DNA]</scope>
    <source>
        <strain evidence="7 8">DSM 29007</strain>
    </source>
</reference>
<gene>
    <name evidence="7" type="ORF">HNQ61_002215</name>
</gene>
<organism evidence="7 8">
    <name type="scientific">Longimicrobium terrae</name>
    <dbReference type="NCBI Taxonomy" id="1639882"/>
    <lineage>
        <taxon>Bacteria</taxon>
        <taxon>Pseudomonadati</taxon>
        <taxon>Gemmatimonadota</taxon>
        <taxon>Longimicrobiia</taxon>
        <taxon>Longimicrobiales</taxon>
        <taxon>Longimicrobiaceae</taxon>
        <taxon>Longimicrobium</taxon>
    </lineage>
</organism>
<keyword evidence="3 6" id="KW-0732">Signal</keyword>
<dbReference type="InterPro" id="IPR026263">
    <property type="entry name" value="Alkaline_phosphatase_prok"/>
</dbReference>
<dbReference type="Gene3D" id="3.30.1360.150">
    <property type="match status" value="1"/>
</dbReference>
<dbReference type="PANTHER" id="PTHR10151">
    <property type="entry name" value="ECTONUCLEOTIDE PYROPHOSPHATASE/PHOSPHODIESTERASE"/>
    <property type="match status" value="1"/>
</dbReference>
<dbReference type="PIRSF" id="PIRSF031924">
    <property type="entry name" value="Pi-irrepressible_AP"/>
    <property type="match status" value="1"/>
</dbReference>
<evidence type="ECO:0000256" key="5">
    <source>
        <dbReference type="PIRSR" id="PIRSR031924-51"/>
    </source>
</evidence>
<dbReference type="EMBL" id="JACHIA010000005">
    <property type="protein sequence ID" value="MBB6070594.1"/>
    <property type="molecule type" value="Genomic_DNA"/>
</dbReference>
<evidence type="ECO:0000256" key="6">
    <source>
        <dbReference type="SAM" id="SignalP"/>
    </source>
</evidence>
<feature type="active site" description="Phosphothreonine intermediate" evidence="4">
    <location>
        <position position="78"/>
    </location>
</feature>
<proteinExistence type="predicted"/>
<comment type="caution">
    <text evidence="7">The sequence shown here is derived from an EMBL/GenBank/DDBJ whole genome shotgun (WGS) entry which is preliminary data.</text>
</comment>
<dbReference type="GO" id="GO:0046872">
    <property type="term" value="F:metal ion binding"/>
    <property type="evidence" value="ECO:0007669"/>
    <property type="project" value="UniProtKB-KW"/>
</dbReference>
<dbReference type="Pfam" id="PF01663">
    <property type="entry name" value="Phosphodiest"/>
    <property type="match status" value="1"/>
</dbReference>
<dbReference type="GO" id="GO:0004035">
    <property type="term" value="F:alkaline phosphatase activity"/>
    <property type="evidence" value="ECO:0007669"/>
    <property type="project" value="InterPro"/>
</dbReference>
<dbReference type="InterPro" id="IPR017850">
    <property type="entry name" value="Alkaline_phosphatase_core_sf"/>
</dbReference>
<dbReference type="PANTHER" id="PTHR10151:SF120">
    <property type="entry name" value="BIS(5'-ADENOSYL)-TRIPHOSPHATASE"/>
    <property type="match status" value="1"/>
</dbReference>
<evidence type="ECO:0000313" key="7">
    <source>
        <dbReference type="EMBL" id="MBB6070594.1"/>
    </source>
</evidence>
<accession>A0A841GXW7</accession>
<dbReference type="InterPro" id="IPR002591">
    <property type="entry name" value="Phosphodiest/P_Trfase"/>
</dbReference>
<keyword evidence="8" id="KW-1185">Reference proteome</keyword>
<feature type="binding site" evidence="5">
    <location>
        <position position="99"/>
    </location>
    <ligand>
        <name>substrate</name>
    </ligand>
</feature>
<feature type="chain" id="PRO_5032795863" evidence="6">
    <location>
        <begin position="27"/>
        <end position="530"/>
    </location>
</feature>
<dbReference type="SUPFAM" id="SSF53649">
    <property type="entry name" value="Alkaline phosphatase-like"/>
    <property type="match status" value="1"/>
</dbReference>
<evidence type="ECO:0000256" key="3">
    <source>
        <dbReference type="ARBA" id="ARBA00022729"/>
    </source>
</evidence>
<dbReference type="RefSeq" id="WP_170034425.1">
    <property type="nucleotide sequence ID" value="NZ_JABDTL010000001.1"/>
</dbReference>
<name>A0A841GXW7_9BACT</name>
<evidence type="ECO:0000313" key="8">
    <source>
        <dbReference type="Proteomes" id="UP000582837"/>
    </source>
</evidence>
<protein>
    <submittedName>
        <fullName evidence="7">Putative AlkP superfamily pyrophosphatase or phosphodiesterase</fullName>
    </submittedName>
</protein>
<feature type="signal peptide" evidence="6">
    <location>
        <begin position="1"/>
        <end position="26"/>
    </location>
</feature>
<evidence type="ECO:0000256" key="4">
    <source>
        <dbReference type="PIRSR" id="PIRSR031924-50"/>
    </source>
</evidence>
<keyword evidence="1 4" id="KW-0597">Phosphoprotein</keyword>
<feature type="binding site" evidence="5">
    <location>
        <begin position="147"/>
        <end position="149"/>
    </location>
    <ligand>
        <name>substrate</name>
    </ligand>
</feature>
<dbReference type="AlphaFoldDB" id="A0A841GXW7"/>
<sequence length="530" mass="57770">MISRLTAAAALATALAFPAAAQTAQAARPSLVVFITVDQLRPDYFARYERQLTGGLARLHRNGAFYANGMQDHAITETAPGHASTLSGRFPASTGIVANAYGVGDAQTPLLSGTMLGASPFRFRGSTLIDWMRIANPASRALSISRKDRGAILPLGRAKQSVFWYDYRGSFTTSTYYGDTLPAWVRAFNARRIVQGMAGRDWAPLLPVREYPEPDTVAAESRSPIERGRHEPAFPHRVPADPDSAAKYFTEFPFMDQLTADAAITGLRAMQLGRGGQPDLLAVSFSTTDAVGHRYGPDSREIHDQVLRLDRTLGAFIDSVYAQVDSSRVIFALTADHGVASFPEVAVPARAAEYHVSLDTIVTAMRAELGSGVNPAAFESDDGILFVRPELLPRGVNPDSLADAFGRRARRVRGVRRVDRIADLWRLAPAALERDEIARRWVHMIPRDQPIPVVVTLEPGRVWGPGTYAQHGAPHAYDVHVPIIFYGPAFRPGRHDDEIRVVDIAPTLAAILGVRPTEALDGRVVTSALR</sequence>
<dbReference type="Proteomes" id="UP000582837">
    <property type="component" value="Unassembled WGS sequence"/>
</dbReference>
<evidence type="ECO:0000256" key="1">
    <source>
        <dbReference type="ARBA" id="ARBA00022553"/>
    </source>
</evidence>
<dbReference type="Gene3D" id="3.40.720.10">
    <property type="entry name" value="Alkaline Phosphatase, subunit A"/>
    <property type="match status" value="1"/>
</dbReference>